<evidence type="ECO:0000313" key="2">
    <source>
        <dbReference type="Proteomes" id="UP000294933"/>
    </source>
</evidence>
<protein>
    <submittedName>
        <fullName evidence="1">Uncharacterized protein</fullName>
    </submittedName>
</protein>
<reference evidence="1 2" key="1">
    <citation type="submission" date="2018-06" db="EMBL/GenBank/DDBJ databases">
        <title>A transcriptomic atlas of mushroom development highlights an independent origin of complex multicellularity.</title>
        <authorList>
            <consortium name="DOE Joint Genome Institute"/>
            <person name="Krizsan K."/>
            <person name="Almasi E."/>
            <person name="Merenyi Z."/>
            <person name="Sahu N."/>
            <person name="Viragh M."/>
            <person name="Koszo T."/>
            <person name="Mondo S."/>
            <person name="Kiss B."/>
            <person name="Balint B."/>
            <person name="Kues U."/>
            <person name="Barry K."/>
            <person name="Hegedus J.C."/>
            <person name="Henrissat B."/>
            <person name="Johnson J."/>
            <person name="Lipzen A."/>
            <person name="Ohm R."/>
            <person name="Nagy I."/>
            <person name="Pangilinan J."/>
            <person name="Yan J."/>
            <person name="Xiong Y."/>
            <person name="Grigoriev I.V."/>
            <person name="Hibbett D.S."/>
            <person name="Nagy L.G."/>
        </authorList>
    </citation>
    <scope>NUCLEOTIDE SEQUENCE [LARGE SCALE GENOMIC DNA]</scope>
    <source>
        <strain evidence="1 2">SZMC22713</strain>
    </source>
</reference>
<dbReference type="SUPFAM" id="SSF52047">
    <property type="entry name" value="RNI-like"/>
    <property type="match status" value="1"/>
</dbReference>
<dbReference type="STRING" id="50990.A0A4Y7PXT2"/>
<gene>
    <name evidence="1" type="ORF">BD410DRAFT_398391</name>
</gene>
<name>A0A4Y7PXT2_9AGAM</name>
<dbReference type="Proteomes" id="UP000294933">
    <property type="component" value="Unassembled WGS sequence"/>
</dbReference>
<sequence length="449" mass="50245">MVELGQVHSTIHTIAPEILSEIFIHCIPDHFQTSIHPFPTSMRRLDHAPLLIGRVCSRWRSVTISTPELWSSIVVGTDRPYKGVNFRKELEAVRLWVSRSRSLPLSIVIGYSYITSPGHSPDEQLLSQLFHTLIAQSRRWRSFRAKVPEEFVDSLLVPFRTGDLPQLVNFVCEQIRAHSIKLSSAPRLEFVYLAGSAIHIDFGNQINVIKSLDVTRYNDPAVTLGDLLICLTQCPLLNTLAISIGSLSQGNLQPQEIPAVIELPFLRYFNLYIHSDADPCDLFDRLFLPALNKLQLTMYHSAKRDWPHLGPLLKRSHSPLDDLSLVGVPMTESTLLECLCYAPGIRQLLIYGIGYTDTTLNSFTINHNSPAASEVLCPMLREITLASAHPSPEGLKAMILSRRCGRNQSLITSENELQCVSCAHSSIESILDDPEIARCVAEGLQLISR</sequence>
<dbReference type="EMBL" id="ML170193">
    <property type="protein sequence ID" value="TDL19846.1"/>
    <property type="molecule type" value="Genomic_DNA"/>
</dbReference>
<organism evidence="1 2">
    <name type="scientific">Rickenella mellea</name>
    <dbReference type="NCBI Taxonomy" id="50990"/>
    <lineage>
        <taxon>Eukaryota</taxon>
        <taxon>Fungi</taxon>
        <taxon>Dikarya</taxon>
        <taxon>Basidiomycota</taxon>
        <taxon>Agaricomycotina</taxon>
        <taxon>Agaricomycetes</taxon>
        <taxon>Hymenochaetales</taxon>
        <taxon>Rickenellaceae</taxon>
        <taxon>Rickenella</taxon>
    </lineage>
</organism>
<dbReference type="VEuPathDB" id="FungiDB:BD410DRAFT_398391"/>
<proteinExistence type="predicted"/>
<dbReference type="AlphaFoldDB" id="A0A4Y7PXT2"/>
<evidence type="ECO:0000313" key="1">
    <source>
        <dbReference type="EMBL" id="TDL19846.1"/>
    </source>
</evidence>
<keyword evidence="2" id="KW-1185">Reference proteome</keyword>
<accession>A0A4Y7PXT2</accession>
<dbReference type="OrthoDB" id="2269034at2759"/>